<evidence type="ECO:0000256" key="10">
    <source>
        <dbReference type="ARBA" id="ARBA00023170"/>
    </source>
</evidence>
<dbReference type="PANTHER" id="PTHR30069:SF53">
    <property type="entry name" value="COLICIN I RECEPTOR-RELATED"/>
    <property type="match status" value="1"/>
</dbReference>
<comment type="similarity">
    <text evidence="2 12 15">Belongs to the TonB-dependent receptor family.</text>
</comment>
<evidence type="ECO:0000256" key="15">
    <source>
        <dbReference type="RuleBase" id="RU003357"/>
    </source>
</evidence>
<dbReference type="InterPro" id="IPR010916">
    <property type="entry name" value="TonB_box_CS"/>
</dbReference>
<dbReference type="InterPro" id="IPR010917">
    <property type="entry name" value="TonB_rcpt_CS"/>
</dbReference>
<dbReference type="EMBL" id="SNVV01000013">
    <property type="protein sequence ID" value="TDN48989.1"/>
    <property type="molecule type" value="Genomic_DNA"/>
</dbReference>
<evidence type="ECO:0000256" key="13">
    <source>
        <dbReference type="PROSITE-ProRule" id="PRU10143"/>
    </source>
</evidence>
<evidence type="ECO:0000256" key="9">
    <source>
        <dbReference type="ARBA" id="ARBA00023136"/>
    </source>
</evidence>
<evidence type="ECO:0000256" key="6">
    <source>
        <dbReference type="ARBA" id="ARBA00022729"/>
    </source>
</evidence>
<feature type="signal peptide" evidence="16">
    <location>
        <begin position="1"/>
        <end position="29"/>
    </location>
</feature>
<name>A0A4R6DWG1_9RHOO</name>
<dbReference type="Gene3D" id="2.40.170.20">
    <property type="entry name" value="TonB-dependent receptor, beta-barrel domain"/>
    <property type="match status" value="1"/>
</dbReference>
<feature type="domain" description="TonB-dependent receptor-like beta-barrel" evidence="17">
    <location>
        <begin position="216"/>
        <end position="639"/>
    </location>
</feature>
<proteinExistence type="inferred from homology"/>
<evidence type="ECO:0000256" key="4">
    <source>
        <dbReference type="ARBA" id="ARBA00022452"/>
    </source>
</evidence>
<evidence type="ECO:0000313" key="20">
    <source>
        <dbReference type="Proteomes" id="UP000295129"/>
    </source>
</evidence>
<evidence type="ECO:0000256" key="7">
    <source>
        <dbReference type="ARBA" id="ARBA00023065"/>
    </source>
</evidence>
<sequence>MSVRISHPPLLLRPLATLLCGFCTLPALAADDQTLDTVVVTASSTEQTLRDAPASISVITSEEIAKRPVQELAELLGTVEGVTLSRNGNLVPGVQIRGLGQAYTLMLIDGKRVNSSNAVFRGNDYDTGWVPASEIERIEVVRGPMSSLYGSDAIGGVVNIITRKIGKTWRGSVKADAVVQEDADAGNAFITSASVSGPLIADVLGLRLSGGYDKREADDSNINDPGINGTQSGFPKVENRQFSGALNWRPVDGHEVGLTYDRNRRNHDGFILEREASSLSHSGRYGFGTSDITFNYDETRNQTGTVTGQKNPNKATSLSLDGKLVLPWEAASQLLTLGGELRRENLRDRANLAGLPGTAGYGTDPEAEVSQYALFIEDEFTLRDDLKLTLGNRFDHHENFGGHNSPRAYVVYHATESVSFKAGWARAFRAPTLLQGSPNWGSVSCGSAVTGCYIIGSEDIKPETSTSKELGVQFDFGKVGGGITLFHNKIKDMIDITNRTSNVALAPTYANFVGYLPDGRPIFAYQNINSVTTKGVETSFRAELSPQWSMRANYTYTDAKNTSGVRDIPMVYRPRHSANLGADWKPDDNWSLNATARYSGSQYISVSNNLKKSAYGVVDLSAAYRINKMLTVRAGVLNLGDEGENRDVSTDFNEEGRRYFVSLAADF</sequence>
<dbReference type="PROSITE" id="PS01156">
    <property type="entry name" value="TONB_DEPENDENT_REC_2"/>
    <property type="match status" value="1"/>
</dbReference>
<keyword evidence="20" id="KW-1185">Reference proteome</keyword>
<protein>
    <submittedName>
        <fullName evidence="19">Outer membrane receptor for ferrienterochelin and colicins</fullName>
    </submittedName>
</protein>
<evidence type="ECO:0000259" key="17">
    <source>
        <dbReference type="Pfam" id="PF00593"/>
    </source>
</evidence>
<dbReference type="Pfam" id="PF00593">
    <property type="entry name" value="TonB_dep_Rec_b-barrel"/>
    <property type="match status" value="1"/>
</dbReference>
<dbReference type="SUPFAM" id="SSF56935">
    <property type="entry name" value="Porins"/>
    <property type="match status" value="1"/>
</dbReference>
<keyword evidence="5 12" id="KW-0812">Transmembrane</keyword>
<accession>A0A4R6DWG1</accession>
<dbReference type="GO" id="GO:0044718">
    <property type="term" value="P:siderophore transmembrane transport"/>
    <property type="evidence" value="ECO:0007669"/>
    <property type="project" value="TreeGrafter"/>
</dbReference>
<dbReference type="InterPro" id="IPR000531">
    <property type="entry name" value="Beta-barrel_TonB"/>
</dbReference>
<evidence type="ECO:0000256" key="12">
    <source>
        <dbReference type="PROSITE-ProRule" id="PRU01360"/>
    </source>
</evidence>
<keyword evidence="8 13" id="KW-0798">TonB box</keyword>
<feature type="short sequence motif" description="TonB C-terminal box" evidence="14">
    <location>
        <begin position="650"/>
        <end position="667"/>
    </location>
</feature>
<comment type="caution">
    <text evidence="19">The sequence shown here is derived from an EMBL/GenBank/DDBJ whole genome shotgun (WGS) entry which is preliminary data.</text>
</comment>
<evidence type="ECO:0000256" key="11">
    <source>
        <dbReference type="ARBA" id="ARBA00023237"/>
    </source>
</evidence>
<reference evidence="19 20" key="1">
    <citation type="submission" date="2019-03" db="EMBL/GenBank/DDBJ databases">
        <title>Genomic Encyclopedia of Type Strains, Phase IV (KMG-IV): sequencing the most valuable type-strain genomes for metagenomic binning, comparative biology and taxonomic classification.</title>
        <authorList>
            <person name="Goeker M."/>
        </authorList>
    </citation>
    <scope>NUCLEOTIDE SEQUENCE [LARGE SCALE GENOMIC DNA]</scope>
    <source>
        <strain evidence="19 20">DSM 12121</strain>
    </source>
</reference>
<dbReference type="InterPro" id="IPR037066">
    <property type="entry name" value="Plug_dom_sf"/>
</dbReference>
<keyword evidence="4 12" id="KW-1134">Transmembrane beta strand</keyword>
<organism evidence="19 20">
    <name type="scientific">Azoarcus indigens</name>
    <dbReference type="NCBI Taxonomy" id="29545"/>
    <lineage>
        <taxon>Bacteria</taxon>
        <taxon>Pseudomonadati</taxon>
        <taxon>Pseudomonadota</taxon>
        <taxon>Betaproteobacteria</taxon>
        <taxon>Rhodocyclales</taxon>
        <taxon>Zoogloeaceae</taxon>
        <taxon>Azoarcus</taxon>
    </lineage>
</organism>
<evidence type="ECO:0000256" key="3">
    <source>
        <dbReference type="ARBA" id="ARBA00022448"/>
    </source>
</evidence>
<evidence type="ECO:0000256" key="14">
    <source>
        <dbReference type="PROSITE-ProRule" id="PRU10144"/>
    </source>
</evidence>
<evidence type="ECO:0000256" key="16">
    <source>
        <dbReference type="SAM" id="SignalP"/>
    </source>
</evidence>
<keyword evidence="6 16" id="KW-0732">Signal</keyword>
<dbReference type="Pfam" id="PF07715">
    <property type="entry name" value="Plug"/>
    <property type="match status" value="1"/>
</dbReference>
<dbReference type="RefSeq" id="WP_133593130.1">
    <property type="nucleotide sequence ID" value="NZ_SNVV01000013.1"/>
</dbReference>
<evidence type="ECO:0000313" key="19">
    <source>
        <dbReference type="EMBL" id="TDN48989.1"/>
    </source>
</evidence>
<dbReference type="PROSITE" id="PS52016">
    <property type="entry name" value="TONB_DEPENDENT_REC_3"/>
    <property type="match status" value="1"/>
</dbReference>
<dbReference type="AlphaFoldDB" id="A0A4R6DWG1"/>
<dbReference type="GO" id="GO:0009279">
    <property type="term" value="C:cell outer membrane"/>
    <property type="evidence" value="ECO:0007669"/>
    <property type="project" value="UniProtKB-SubCell"/>
</dbReference>
<feature type="chain" id="PRO_5020680340" evidence="16">
    <location>
        <begin position="30"/>
        <end position="667"/>
    </location>
</feature>
<dbReference type="InterPro" id="IPR012910">
    <property type="entry name" value="Plug_dom"/>
</dbReference>
<dbReference type="OrthoDB" id="183532at2"/>
<feature type="domain" description="TonB-dependent receptor plug" evidence="18">
    <location>
        <begin position="49"/>
        <end position="157"/>
    </location>
</feature>
<evidence type="ECO:0000256" key="1">
    <source>
        <dbReference type="ARBA" id="ARBA00004571"/>
    </source>
</evidence>
<dbReference type="Gene3D" id="2.170.130.10">
    <property type="entry name" value="TonB-dependent receptor, plug domain"/>
    <property type="match status" value="1"/>
</dbReference>
<dbReference type="PROSITE" id="PS00430">
    <property type="entry name" value="TONB_DEPENDENT_REC_1"/>
    <property type="match status" value="1"/>
</dbReference>
<dbReference type="CDD" id="cd01347">
    <property type="entry name" value="ligand_gated_channel"/>
    <property type="match status" value="1"/>
</dbReference>
<gene>
    <name evidence="19" type="ORF">C7389_113112</name>
</gene>
<keyword evidence="7" id="KW-0406">Ion transport</keyword>
<keyword evidence="10 19" id="KW-0675">Receptor</keyword>
<evidence type="ECO:0000259" key="18">
    <source>
        <dbReference type="Pfam" id="PF07715"/>
    </source>
</evidence>
<feature type="short sequence motif" description="TonB box" evidence="13">
    <location>
        <begin position="37"/>
        <end position="43"/>
    </location>
</feature>
<comment type="subcellular location">
    <subcellularLocation>
        <location evidence="1 12">Cell outer membrane</location>
        <topology evidence="1 12">Multi-pass membrane protein</topology>
    </subcellularLocation>
</comment>
<dbReference type="InterPro" id="IPR039426">
    <property type="entry name" value="TonB-dep_rcpt-like"/>
</dbReference>
<evidence type="ECO:0000256" key="8">
    <source>
        <dbReference type="ARBA" id="ARBA00023077"/>
    </source>
</evidence>
<evidence type="ECO:0000256" key="5">
    <source>
        <dbReference type="ARBA" id="ARBA00022692"/>
    </source>
</evidence>
<dbReference type="InterPro" id="IPR036942">
    <property type="entry name" value="Beta-barrel_TonB_sf"/>
</dbReference>
<keyword evidence="11 12" id="KW-0998">Cell outer membrane</keyword>
<dbReference type="GO" id="GO:0015344">
    <property type="term" value="F:siderophore uptake transmembrane transporter activity"/>
    <property type="evidence" value="ECO:0007669"/>
    <property type="project" value="TreeGrafter"/>
</dbReference>
<dbReference type="Proteomes" id="UP000295129">
    <property type="component" value="Unassembled WGS sequence"/>
</dbReference>
<evidence type="ECO:0000256" key="2">
    <source>
        <dbReference type="ARBA" id="ARBA00009810"/>
    </source>
</evidence>
<keyword evidence="9 12" id="KW-0472">Membrane</keyword>
<keyword evidence="3 12" id="KW-0813">Transport</keyword>
<dbReference type="PANTHER" id="PTHR30069">
    <property type="entry name" value="TONB-DEPENDENT OUTER MEMBRANE RECEPTOR"/>
    <property type="match status" value="1"/>
</dbReference>